<feature type="compositionally biased region" description="Basic and acidic residues" evidence="2">
    <location>
        <begin position="201"/>
        <end position="211"/>
    </location>
</feature>
<dbReference type="PANTHER" id="PTHR36417">
    <property type="entry name" value="SELENOPROTEIN DOMAIN PROTEIN (AFU_ORTHOLOGUE AFUA_1G05220)"/>
    <property type="match status" value="1"/>
</dbReference>
<accession>A0ABR3Y8N6</accession>
<protein>
    <recommendedName>
        <fullName evidence="5">Rdx family-domain-containing protein</fullName>
    </recommendedName>
</protein>
<name>A0ABR3Y8N6_9EURO</name>
<comment type="caution">
    <text evidence="3">The sequence shown here is derived from an EMBL/GenBank/DDBJ whole genome shotgun (WGS) entry which is preliminary data.</text>
</comment>
<evidence type="ECO:0000256" key="1">
    <source>
        <dbReference type="ARBA" id="ARBA00023284"/>
    </source>
</evidence>
<dbReference type="NCBIfam" id="TIGR02174">
    <property type="entry name" value="CXXU_selWTH"/>
    <property type="match status" value="1"/>
</dbReference>
<dbReference type="Proteomes" id="UP001583193">
    <property type="component" value="Unassembled WGS sequence"/>
</dbReference>
<feature type="region of interest" description="Disordered" evidence="2">
    <location>
        <begin position="149"/>
        <end position="211"/>
    </location>
</feature>
<organism evidence="3 4">
    <name type="scientific">Paecilomyces lecythidis</name>
    <dbReference type="NCBI Taxonomy" id="3004212"/>
    <lineage>
        <taxon>Eukaryota</taxon>
        <taxon>Fungi</taxon>
        <taxon>Dikarya</taxon>
        <taxon>Ascomycota</taxon>
        <taxon>Pezizomycotina</taxon>
        <taxon>Eurotiomycetes</taxon>
        <taxon>Eurotiomycetidae</taxon>
        <taxon>Eurotiales</taxon>
        <taxon>Thermoascaceae</taxon>
        <taxon>Paecilomyces</taxon>
    </lineage>
</organism>
<evidence type="ECO:0000256" key="2">
    <source>
        <dbReference type="SAM" id="MobiDB-lite"/>
    </source>
</evidence>
<proteinExistence type="predicted"/>
<dbReference type="EMBL" id="JAVDPF010000004">
    <property type="protein sequence ID" value="KAL1884665.1"/>
    <property type="molecule type" value="Genomic_DNA"/>
</dbReference>
<dbReference type="PANTHER" id="PTHR36417:SF2">
    <property type="entry name" value="SELENOPROTEIN DOMAIN PROTEIN (AFU_ORTHOLOGUE AFUA_1G05220)"/>
    <property type="match status" value="1"/>
</dbReference>
<sequence length="211" mass="22278">MTEPMPPIEQKGPTEPADPGAQSQNSDGGVSTEIYLPRITIKYCTQCKWMLRAAYFGQELLSTFNTSLGEVALVPTTGGVFTVTIQHKSGDEPLKETLLWDRKSMGGFPEVKNLKSLVRNVVDPSRDLGHVDRALGKEIKAEDTVVAPSVTGPVSSSTGPATTGGIAPSPASKTVAEDADTKPGMGAPAETIQRCGSAGDKSNREGCEDCR</sequence>
<dbReference type="SUPFAM" id="SSF52833">
    <property type="entry name" value="Thioredoxin-like"/>
    <property type="match status" value="1"/>
</dbReference>
<feature type="compositionally biased region" description="Polar residues" evidence="2">
    <location>
        <begin position="152"/>
        <end position="161"/>
    </location>
</feature>
<keyword evidence="4" id="KW-1185">Reference proteome</keyword>
<reference evidence="3 4" key="1">
    <citation type="journal article" date="2024" name="IMA Fungus">
        <title>IMA Genome - F19 : A genome assembly and annotation guide to empower mycologists, including annotated draft genome sequences of Ceratocystis pirilliformis, Diaporthe australafricana, Fusarium ophioides, Paecilomyces lecythidis, and Sporothrix stenoceras.</title>
        <authorList>
            <person name="Aylward J."/>
            <person name="Wilson A.M."/>
            <person name="Visagie C.M."/>
            <person name="Spraker J."/>
            <person name="Barnes I."/>
            <person name="Buitendag C."/>
            <person name="Ceriani C."/>
            <person name="Del Mar Angel L."/>
            <person name="du Plessis D."/>
            <person name="Fuchs T."/>
            <person name="Gasser K."/>
            <person name="Kramer D."/>
            <person name="Li W."/>
            <person name="Munsamy K."/>
            <person name="Piso A."/>
            <person name="Price J.L."/>
            <person name="Sonnekus B."/>
            <person name="Thomas C."/>
            <person name="van der Nest A."/>
            <person name="van Dijk A."/>
            <person name="van Heerden A."/>
            <person name="van Vuuren N."/>
            <person name="Yilmaz N."/>
            <person name="Duong T.A."/>
            <person name="van der Merwe N.A."/>
            <person name="Wingfield M.J."/>
            <person name="Wingfield B.D."/>
        </authorList>
    </citation>
    <scope>NUCLEOTIDE SEQUENCE [LARGE SCALE GENOMIC DNA]</scope>
    <source>
        <strain evidence="3 4">CMW 18167</strain>
    </source>
</reference>
<dbReference type="Gene3D" id="3.40.30.10">
    <property type="entry name" value="Glutaredoxin"/>
    <property type="match status" value="1"/>
</dbReference>
<evidence type="ECO:0000313" key="4">
    <source>
        <dbReference type="Proteomes" id="UP001583193"/>
    </source>
</evidence>
<gene>
    <name evidence="3" type="ORF">Plec18167_002257</name>
</gene>
<feature type="region of interest" description="Disordered" evidence="2">
    <location>
        <begin position="1"/>
        <end position="29"/>
    </location>
</feature>
<dbReference type="InterPro" id="IPR011893">
    <property type="entry name" value="Selenoprotein_Rdx-typ"/>
</dbReference>
<evidence type="ECO:0008006" key="5">
    <source>
        <dbReference type="Google" id="ProtNLM"/>
    </source>
</evidence>
<dbReference type="InterPro" id="IPR036249">
    <property type="entry name" value="Thioredoxin-like_sf"/>
</dbReference>
<evidence type="ECO:0000313" key="3">
    <source>
        <dbReference type="EMBL" id="KAL1884665.1"/>
    </source>
</evidence>
<keyword evidence="1" id="KW-0676">Redox-active center</keyword>
<dbReference type="Pfam" id="PF10262">
    <property type="entry name" value="Rdx"/>
    <property type="match status" value="1"/>
</dbReference>